<name>A0A432W9R9_9GAMM</name>
<evidence type="ECO:0000313" key="7">
    <source>
        <dbReference type="EMBL" id="RUO26791.1"/>
    </source>
</evidence>
<accession>A0A432W9R9</accession>
<feature type="binding site" evidence="5">
    <location>
        <begin position="149"/>
        <end position="153"/>
    </location>
    <ligand>
        <name>substrate</name>
    </ligand>
</feature>
<dbReference type="InterPro" id="IPR000073">
    <property type="entry name" value="AB_hydrolase_1"/>
</dbReference>
<comment type="function">
    <text evidence="5">The physiological role of BioH is to remove the methyl group introduced by BioC when the pimeloyl moiety is complete. It allows to synthesize pimeloyl-ACP via the fatty acid synthetic pathway through the hydrolysis of the ester bonds of pimeloyl-ACP esters.</text>
</comment>
<dbReference type="Gene3D" id="3.40.50.1820">
    <property type="entry name" value="alpha/beta hydrolase"/>
    <property type="match status" value="1"/>
</dbReference>
<dbReference type="PANTHER" id="PTHR43798:SF31">
    <property type="entry name" value="AB HYDROLASE SUPERFAMILY PROTEIN YCLE"/>
    <property type="match status" value="1"/>
</dbReference>
<comment type="catalytic activity">
    <reaction evidence="5">
        <text>6-carboxyhexanoyl-[ACP] methyl ester + H2O = 6-carboxyhexanoyl-[ACP] + methanol + H(+)</text>
        <dbReference type="Rhea" id="RHEA:42700"/>
        <dbReference type="Rhea" id="RHEA-COMP:9955"/>
        <dbReference type="Rhea" id="RHEA-COMP:10186"/>
        <dbReference type="ChEBI" id="CHEBI:15377"/>
        <dbReference type="ChEBI" id="CHEBI:15378"/>
        <dbReference type="ChEBI" id="CHEBI:17790"/>
        <dbReference type="ChEBI" id="CHEBI:78846"/>
        <dbReference type="ChEBI" id="CHEBI:82735"/>
        <dbReference type="EC" id="3.1.1.85"/>
    </reaction>
</comment>
<dbReference type="GO" id="GO:0090499">
    <property type="term" value="F:pimelyl-[acyl-carrier protein] methyl ester esterase activity"/>
    <property type="evidence" value="ECO:0007669"/>
    <property type="project" value="UniProtKB-EC"/>
</dbReference>
<comment type="subcellular location">
    <subcellularLocation>
        <location evidence="5">Cytoplasm</location>
    </subcellularLocation>
</comment>
<dbReference type="GO" id="GO:0009102">
    <property type="term" value="P:biotin biosynthetic process"/>
    <property type="evidence" value="ECO:0007669"/>
    <property type="project" value="UniProtKB-UniRule"/>
</dbReference>
<dbReference type="SUPFAM" id="SSF53474">
    <property type="entry name" value="alpha/beta-Hydrolases"/>
    <property type="match status" value="1"/>
</dbReference>
<dbReference type="GO" id="GO:0005737">
    <property type="term" value="C:cytoplasm"/>
    <property type="evidence" value="ECO:0007669"/>
    <property type="project" value="UniProtKB-SubCell"/>
</dbReference>
<evidence type="ECO:0000256" key="5">
    <source>
        <dbReference type="HAMAP-Rule" id="MF_01260"/>
    </source>
</evidence>
<evidence type="ECO:0000259" key="6">
    <source>
        <dbReference type="Pfam" id="PF00561"/>
    </source>
</evidence>
<keyword evidence="4 5" id="KW-0378">Hydrolase</keyword>
<comment type="pathway">
    <text evidence="5">Cofactor biosynthesis; biotin biosynthesis.</text>
</comment>
<dbReference type="EMBL" id="PIPL01000001">
    <property type="protein sequence ID" value="RUO26791.1"/>
    <property type="molecule type" value="Genomic_DNA"/>
</dbReference>
<comment type="similarity">
    <text evidence="5">Belongs to the AB hydrolase superfamily. Carboxylesterase BioH family.</text>
</comment>
<dbReference type="GO" id="GO:0016020">
    <property type="term" value="C:membrane"/>
    <property type="evidence" value="ECO:0007669"/>
    <property type="project" value="TreeGrafter"/>
</dbReference>
<dbReference type="PRINTS" id="PR00111">
    <property type="entry name" value="ABHYDROLASE"/>
</dbReference>
<protein>
    <recommendedName>
        <fullName evidence="5">Pimeloyl-[acyl-carrier protein] methyl ester esterase</fullName>
        <ecNumber evidence="5">3.1.1.85</ecNumber>
    </recommendedName>
    <alternativeName>
        <fullName evidence="5">Biotin synthesis protein BioH</fullName>
    </alternativeName>
    <alternativeName>
        <fullName evidence="5">Carboxylesterase BioH</fullName>
    </alternativeName>
</protein>
<keyword evidence="1 5" id="KW-0719">Serine esterase</keyword>
<dbReference type="HAMAP" id="MF_01260">
    <property type="entry name" value="Carboxylester"/>
    <property type="match status" value="1"/>
</dbReference>
<keyword evidence="2 5" id="KW-0963">Cytoplasm</keyword>
<dbReference type="PANTHER" id="PTHR43798">
    <property type="entry name" value="MONOACYLGLYCEROL LIPASE"/>
    <property type="match status" value="1"/>
</dbReference>
<evidence type="ECO:0000256" key="4">
    <source>
        <dbReference type="ARBA" id="ARBA00022801"/>
    </source>
</evidence>
<proteinExistence type="inferred from homology"/>
<comment type="caution">
    <text evidence="7">The sequence shown here is derived from an EMBL/GenBank/DDBJ whole genome shotgun (WGS) entry which is preliminary data.</text>
</comment>
<reference evidence="7 8" key="1">
    <citation type="journal article" date="2011" name="Front. Microbiol.">
        <title>Genomic signatures of strain selection and enhancement in Bacillus atrophaeus var. globigii, a historical biowarfare simulant.</title>
        <authorList>
            <person name="Gibbons H.S."/>
            <person name="Broomall S.M."/>
            <person name="McNew L.A."/>
            <person name="Daligault H."/>
            <person name="Chapman C."/>
            <person name="Bruce D."/>
            <person name="Karavis M."/>
            <person name="Krepps M."/>
            <person name="McGregor P.A."/>
            <person name="Hong C."/>
            <person name="Park K.H."/>
            <person name="Akmal A."/>
            <person name="Feldman A."/>
            <person name="Lin J.S."/>
            <person name="Chang W.E."/>
            <person name="Higgs B.W."/>
            <person name="Demirev P."/>
            <person name="Lindquist J."/>
            <person name="Liem A."/>
            <person name="Fochler E."/>
            <person name="Read T.D."/>
            <person name="Tapia R."/>
            <person name="Johnson S."/>
            <person name="Bishop-Lilly K.A."/>
            <person name="Detter C."/>
            <person name="Han C."/>
            <person name="Sozhamannan S."/>
            <person name="Rosenzweig C.N."/>
            <person name="Skowronski E.W."/>
        </authorList>
    </citation>
    <scope>NUCLEOTIDE SEQUENCE [LARGE SCALE GENOMIC DNA]</scope>
    <source>
        <strain evidence="7 8">MLST1</strain>
    </source>
</reference>
<evidence type="ECO:0000256" key="3">
    <source>
        <dbReference type="ARBA" id="ARBA00022756"/>
    </source>
</evidence>
<dbReference type="NCBIfam" id="TIGR01738">
    <property type="entry name" value="bioH"/>
    <property type="match status" value="1"/>
</dbReference>
<feature type="active site" description="Nucleophile" evidence="5">
    <location>
        <position position="88"/>
    </location>
</feature>
<feature type="binding site" evidence="5">
    <location>
        <position position="23"/>
    </location>
    <ligand>
        <name>substrate</name>
    </ligand>
</feature>
<evidence type="ECO:0000256" key="1">
    <source>
        <dbReference type="ARBA" id="ARBA00022487"/>
    </source>
</evidence>
<feature type="active site" evidence="5">
    <location>
        <position position="213"/>
    </location>
</feature>
<gene>
    <name evidence="5 7" type="primary">bioH</name>
    <name evidence="7" type="ORF">CWE09_08895</name>
</gene>
<feature type="binding site" evidence="5">
    <location>
        <position position="241"/>
    </location>
    <ligand>
        <name>substrate</name>
    </ligand>
</feature>
<feature type="binding site" evidence="5">
    <location>
        <begin position="88"/>
        <end position="89"/>
    </location>
    <ligand>
        <name>substrate</name>
    </ligand>
</feature>
<evidence type="ECO:0000256" key="2">
    <source>
        <dbReference type="ARBA" id="ARBA00022490"/>
    </source>
</evidence>
<feature type="domain" description="AB hydrolase-1" evidence="6">
    <location>
        <begin position="17"/>
        <end position="245"/>
    </location>
</feature>
<dbReference type="EC" id="3.1.1.85" evidence="5"/>
<dbReference type="RefSeq" id="WP_126803605.1">
    <property type="nucleotide sequence ID" value="NZ_PIPL01000001.1"/>
</dbReference>
<comment type="subunit">
    <text evidence="5">Monomer.</text>
</comment>
<dbReference type="AlphaFoldDB" id="A0A432W9R9"/>
<organism evidence="7 8">
    <name type="scientific">Aliidiomarina minuta</name>
    <dbReference type="NCBI Taxonomy" id="880057"/>
    <lineage>
        <taxon>Bacteria</taxon>
        <taxon>Pseudomonadati</taxon>
        <taxon>Pseudomonadota</taxon>
        <taxon>Gammaproteobacteria</taxon>
        <taxon>Alteromonadales</taxon>
        <taxon>Idiomarinaceae</taxon>
        <taxon>Aliidiomarina</taxon>
    </lineage>
</organism>
<dbReference type="OrthoDB" id="9780744at2"/>
<keyword evidence="3 5" id="KW-0093">Biotin biosynthesis</keyword>
<dbReference type="Pfam" id="PF00561">
    <property type="entry name" value="Abhydrolase_1"/>
    <property type="match status" value="1"/>
</dbReference>
<sequence>MTQSYLHAEVQGQGEDLVLLHGWGLNCAVWQKVSAALETRYRVHAIDLPGFGDSAWKAGYQDIAQVAKRLEQYLTDHCHGPAVVLGWSLGGLLATLLAIHYPDKLTRLHTVASSPCFVRKDNWPGIQESVLEDFKNQLNTDYKSTIKRFLAVQAMGSPSARDDVKLLRQQLQQKPHPHPQALEAGLNWLQHTDLRKQIEQLKVPLQRSYGRLDSLVPVQVSKQLTKLPEDQDVKIFENSAHAPFLNQFKDFIDMLS</sequence>
<dbReference type="Proteomes" id="UP000288293">
    <property type="component" value="Unassembled WGS sequence"/>
</dbReference>
<dbReference type="InterPro" id="IPR050266">
    <property type="entry name" value="AB_hydrolase_sf"/>
</dbReference>
<dbReference type="InterPro" id="IPR010076">
    <property type="entry name" value="BioH"/>
</dbReference>
<keyword evidence="8" id="KW-1185">Reference proteome</keyword>
<dbReference type="InterPro" id="IPR029058">
    <property type="entry name" value="AB_hydrolase_fold"/>
</dbReference>
<dbReference type="UniPathway" id="UPA00078"/>
<evidence type="ECO:0000313" key="8">
    <source>
        <dbReference type="Proteomes" id="UP000288293"/>
    </source>
</evidence>
<feature type="active site" evidence="5">
    <location>
        <position position="241"/>
    </location>
</feature>